<comment type="caution">
    <text evidence="2">The sequence shown here is derived from an EMBL/GenBank/DDBJ whole genome shotgun (WGS) entry which is preliminary data.</text>
</comment>
<organism evidence="2 3">
    <name type="scientific">Phyllobacterium trifolii</name>
    <dbReference type="NCBI Taxonomy" id="300193"/>
    <lineage>
        <taxon>Bacteria</taxon>
        <taxon>Pseudomonadati</taxon>
        <taxon>Pseudomonadota</taxon>
        <taxon>Alphaproteobacteria</taxon>
        <taxon>Hyphomicrobiales</taxon>
        <taxon>Phyllobacteriaceae</taxon>
        <taxon>Phyllobacterium</taxon>
    </lineage>
</organism>
<gene>
    <name evidence="2" type="ORF">FHS21_006260</name>
</gene>
<sequence length="201" mass="22009">MPVATWPVIVQPTQFPHGELVEPRTAALPSGKSAALQAPRSNLQTKIIVATYPTPSNLSYPMPVLSMGSCFRSRSKVGKDGVSAGGQRTQALADLFVFGGQSAHFRQILPLLLTPTPIVRTLHRRRRWVRTRCSSTRPAEQAEAGRQGENVSGRSSDRTTYLPRRASTTARLPTMQSNGQTQKRAWQGESTPGSLTKSEMR</sequence>
<reference evidence="2 3" key="1">
    <citation type="submission" date="2020-08" db="EMBL/GenBank/DDBJ databases">
        <title>Genomic Encyclopedia of Type Strains, Phase III (KMG-III): the genomes of soil and plant-associated and newly described type strains.</title>
        <authorList>
            <person name="Whitman W."/>
        </authorList>
    </citation>
    <scope>NUCLEOTIDE SEQUENCE [LARGE SCALE GENOMIC DNA]</scope>
    <source>
        <strain evidence="2 3">CECT 7015</strain>
    </source>
</reference>
<protein>
    <submittedName>
        <fullName evidence="2">Uncharacterized protein</fullName>
    </submittedName>
</protein>
<dbReference type="AlphaFoldDB" id="A0A839UJ73"/>
<dbReference type="Proteomes" id="UP000554520">
    <property type="component" value="Unassembled WGS sequence"/>
</dbReference>
<accession>A0A839UJ73</accession>
<proteinExistence type="predicted"/>
<name>A0A839UJ73_9HYPH</name>
<evidence type="ECO:0000313" key="3">
    <source>
        <dbReference type="Proteomes" id="UP000554520"/>
    </source>
</evidence>
<evidence type="ECO:0000256" key="1">
    <source>
        <dbReference type="SAM" id="MobiDB-lite"/>
    </source>
</evidence>
<feature type="region of interest" description="Disordered" evidence="1">
    <location>
        <begin position="127"/>
        <end position="201"/>
    </location>
</feature>
<feature type="compositionally biased region" description="Polar residues" evidence="1">
    <location>
        <begin position="166"/>
        <end position="201"/>
    </location>
</feature>
<keyword evidence="3" id="KW-1185">Reference proteome</keyword>
<evidence type="ECO:0000313" key="2">
    <source>
        <dbReference type="EMBL" id="MBB3149803.1"/>
    </source>
</evidence>
<dbReference type="EMBL" id="JACHXN010000044">
    <property type="protein sequence ID" value="MBB3149803.1"/>
    <property type="molecule type" value="Genomic_DNA"/>
</dbReference>